<accession>A0A6J5KJ02</accession>
<gene>
    <name evidence="1" type="ORF">UFOVP27_55</name>
</gene>
<evidence type="ECO:0000313" key="1">
    <source>
        <dbReference type="EMBL" id="CAB4122104.1"/>
    </source>
</evidence>
<sequence length="68" mass="7936">MTWEQLSLFTDEELGLQGPKKIEKTVAIQLHDLRMQIANDLRYKYPHPSEEAKAWAYAYAELVEKELG</sequence>
<proteinExistence type="predicted"/>
<organism evidence="1">
    <name type="scientific">uncultured Caudovirales phage</name>
    <dbReference type="NCBI Taxonomy" id="2100421"/>
    <lineage>
        <taxon>Viruses</taxon>
        <taxon>Duplodnaviria</taxon>
        <taxon>Heunggongvirae</taxon>
        <taxon>Uroviricota</taxon>
        <taxon>Caudoviricetes</taxon>
        <taxon>Peduoviridae</taxon>
        <taxon>Maltschvirus</taxon>
        <taxon>Maltschvirus maltsch</taxon>
    </lineage>
</organism>
<dbReference type="EMBL" id="LR796157">
    <property type="protein sequence ID" value="CAB4122104.1"/>
    <property type="molecule type" value="Genomic_DNA"/>
</dbReference>
<name>A0A6J5KJ02_9CAUD</name>
<protein>
    <submittedName>
        <fullName evidence="1">Uncharacterized protein</fullName>
    </submittedName>
</protein>
<reference evidence="1" key="1">
    <citation type="submission" date="2020-04" db="EMBL/GenBank/DDBJ databases">
        <authorList>
            <person name="Chiriac C."/>
            <person name="Salcher M."/>
            <person name="Ghai R."/>
            <person name="Kavagutti S V."/>
        </authorList>
    </citation>
    <scope>NUCLEOTIDE SEQUENCE</scope>
</reference>